<protein>
    <submittedName>
        <fullName evidence="1">(rape) hypothetical protein</fullName>
    </submittedName>
</protein>
<dbReference type="AlphaFoldDB" id="A0A816WX36"/>
<organism evidence="1">
    <name type="scientific">Brassica napus</name>
    <name type="common">Rape</name>
    <dbReference type="NCBI Taxonomy" id="3708"/>
    <lineage>
        <taxon>Eukaryota</taxon>
        <taxon>Viridiplantae</taxon>
        <taxon>Streptophyta</taxon>
        <taxon>Embryophyta</taxon>
        <taxon>Tracheophyta</taxon>
        <taxon>Spermatophyta</taxon>
        <taxon>Magnoliopsida</taxon>
        <taxon>eudicotyledons</taxon>
        <taxon>Gunneridae</taxon>
        <taxon>Pentapetalae</taxon>
        <taxon>rosids</taxon>
        <taxon>malvids</taxon>
        <taxon>Brassicales</taxon>
        <taxon>Brassicaceae</taxon>
        <taxon>Brassiceae</taxon>
        <taxon>Brassica</taxon>
    </lineage>
</organism>
<sequence length="123" mass="13858">RWARVTGPPPRLCSSPSPFASCFTFFFIYYRFIFCGLSDVLDPGGCYDGDKSFDSSLGFFRRSSLPVWPFLQRWSRGFSRRRRSATGFGFRSRSTSVWLPSVKSSCRLGPNLSTAYGASFTTA</sequence>
<evidence type="ECO:0000313" key="1">
    <source>
        <dbReference type="EMBL" id="CAF2139576.1"/>
    </source>
</evidence>
<name>A0A816WX36_BRANA</name>
<proteinExistence type="predicted"/>
<dbReference type="Proteomes" id="UP001295469">
    <property type="component" value="Chromosome A02"/>
</dbReference>
<reference evidence="1" key="1">
    <citation type="submission" date="2021-01" db="EMBL/GenBank/DDBJ databases">
        <authorList>
            <consortium name="Genoscope - CEA"/>
            <person name="William W."/>
        </authorList>
    </citation>
    <scope>NUCLEOTIDE SEQUENCE</scope>
</reference>
<gene>
    <name evidence="1" type="ORF">DARMORV10_A02P18000.1</name>
</gene>
<accession>A0A816WX36</accession>
<dbReference type="EMBL" id="HG994356">
    <property type="protein sequence ID" value="CAF2139576.1"/>
    <property type="molecule type" value="Genomic_DNA"/>
</dbReference>
<feature type="non-terminal residue" evidence="1">
    <location>
        <position position="1"/>
    </location>
</feature>